<feature type="region of interest" description="Disordered" evidence="1">
    <location>
        <begin position="134"/>
        <end position="153"/>
    </location>
</feature>
<name>A0ABT9G8N4_LEPDI</name>
<evidence type="ECO:0000313" key="3">
    <source>
        <dbReference type="Proteomes" id="UP001235760"/>
    </source>
</evidence>
<comment type="caution">
    <text evidence="2">The sequence shown here is derived from an EMBL/GenBank/DDBJ whole genome shotgun (WGS) entry which is preliminary data.</text>
</comment>
<evidence type="ECO:0000313" key="2">
    <source>
        <dbReference type="EMBL" id="MDP4302849.1"/>
    </source>
</evidence>
<proteinExistence type="predicted"/>
<keyword evidence="3" id="KW-1185">Reference proteome</keyword>
<dbReference type="Proteomes" id="UP001235760">
    <property type="component" value="Unassembled WGS sequence"/>
</dbReference>
<protein>
    <submittedName>
        <fullName evidence="2">Uncharacterized protein</fullName>
    </submittedName>
</protein>
<accession>A0ABT9G8N4</accession>
<evidence type="ECO:0000256" key="1">
    <source>
        <dbReference type="SAM" id="MobiDB-lite"/>
    </source>
</evidence>
<dbReference type="EMBL" id="JAUZEE010000016">
    <property type="protein sequence ID" value="MDP4302849.1"/>
    <property type="molecule type" value="Genomic_DNA"/>
</dbReference>
<gene>
    <name evidence="2" type="ORF">Q8X39_19595</name>
</gene>
<reference evidence="2 3" key="1">
    <citation type="submission" date="2023-08" db="EMBL/GenBank/DDBJ databases">
        <authorList>
            <person name="Roldan D.M."/>
            <person name="Menes R.J."/>
        </authorList>
    </citation>
    <scope>NUCLEOTIDE SEQUENCE [LARGE SCALE GENOMIC DNA]</scope>
    <source>
        <strain evidence="2 3">CCM 2812</strain>
    </source>
</reference>
<sequence length="1014" mass="108336">MKHLLVALGGVGAEALVALESRRTAGNGASKAQVACCIEAAGPDRHGDAGWLGLQAGIDELKALMQARPDLRRTWDRDGALTSWIEPMQAAWQQATRMPQAWQPGGRAIWRHTLAARHGEVLALLQRAIDLAGQDAGPGADDPSGSTTPCGSVDPSRPAWICHVVAGLGDAVAAGLLVDVLALLRLHLPPGTPLHLHATLPDGDDTGAQAQAATVLQELQALADGRPWPETLAGGDASGVLAGLPAFDRCWLSSPVDETGRARPADVAPAEPLAGLLELLLRQPDAVLAPGGWQAETPIPTRARFVAWGQAQVRCDVAGIARHLGHELLLRLAHQLRYDHWRPALGYVASASLVEREARLQDEQLADWGLSPEHLSLAAGMAEIEAADEPPGSVEQDWQALTVHALGLLELADPAERLVQLPRLMAEAERSRFRGVGIAAAFRPDEATLQRRAVAVRQRVERALWLDWRDGKRSLHGGGQLLSLVLAHVRQAAQTFGEQRQGREEQAAQRDAALQAQLPAASTGLWSRLARPRRSVAELEALAYLMRDAALARTQALRLDAARRFCDQLETQFTVLQDLVDACEMSLGALAQTADRDASASLPPASPAAPADVRAGIDDMPALQPGQRLETRELLALHRGRLVTDPAVLREHLAEIRPAAFQGWGDRPGFRTLAAWLEASDSQSALLALCHARLPAAALQEIADDGWRAIGRRWAAQPARRERDLRALRAGCAVWLTPQPESEEGLGQVTSPDPLAGTHWLWPQALVDGLLRPVRPADGGAADAAASEASPSDVAAPTEAMPAAALAELLPMPGDALRVDAGSALLAWRVQPIARLDRWRQVQALQQSREGLHRQLGSALRPLQLDVRVAAPDLVAPGEARLRERTRAALLLADALGVVEWVASSSGAQLVHVRRDGDGFELSRSVLGDSLAAAAQGHAGLILGPLFDRVLDTLQATAPDAAAIDRIRCVVQQRVDAADARAADPASTSPTEPPRAWHDAARTAMKILRQDPTA</sequence>
<organism evidence="2 3">
    <name type="scientific">Leptothrix discophora</name>
    <dbReference type="NCBI Taxonomy" id="89"/>
    <lineage>
        <taxon>Bacteria</taxon>
        <taxon>Pseudomonadati</taxon>
        <taxon>Pseudomonadota</taxon>
        <taxon>Betaproteobacteria</taxon>
        <taxon>Burkholderiales</taxon>
        <taxon>Sphaerotilaceae</taxon>
        <taxon>Leptothrix</taxon>
    </lineage>
</organism>